<accession>A0ABZ1L078</accession>
<dbReference type="SUPFAM" id="SSF46894">
    <property type="entry name" value="C-terminal effector domain of the bipartite response regulators"/>
    <property type="match status" value="1"/>
</dbReference>
<dbReference type="PROSITE" id="PS50043">
    <property type="entry name" value="HTH_LUXR_2"/>
    <property type="match status" value="1"/>
</dbReference>
<name>A0ABZ1L078_9ACTN</name>
<feature type="region of interest" description="Disordered" evidence="3">
    <location>
        <begin position="814"/>
        <end position="841"/>
    </location>
</feature>
<dbReference type="PANTHER" id="PTHR16305:SF35">
    <property type="entry name" value="TRANSCRIPTIONAL ACTIVATOR DOMAIN"/>
    <property type="match status" value="1"/>
</dbReference>
<dbReference type="SUPFAM" id="SSF52540">
    <property type="entry name" value="P-loop containing nucleoside triphosphate hydrolases"/>
    <property type="match status" value="1"/>
</dbReference>
<feature type="compositionally biased region" description="Basic and acidic residues" evidence="3">
    <location>
        <begin position="886"/>
        <end position="898"/>
    </location>
</feature>
<organism evidence="5 6">
    <name type="scientific">Streptomyces zaomyceticus</name>
    <dbReference type="NCBI Taxonomy" id="68286"/>
    <lineage>
        <taxon>Bacteria</taxon>
        <taxon>Bacillati</taxon>
        <taxon>Actinomycetota</taxon>
        <taxon>Actinomycetes</taxon>
        <taxon>Kitasatosporales</taxon>
        <taxon>Streptomycetaceae</taxon>
        <taxon>Streptomyces</taxon>
    </lineage>
</organism>
<dbReference type="InterPro" id="IPR000792">
    <property type="entry name" value="Tscrpt_reg_LuxR_C"/>
</dbReference>
<dbReference type="PRINTS" id="PR00038">
    <property type="entry name" value="HTHLUXR"/>
</dbReference>
<dbReference type="PANTHER" id="PTHR16305">
    <property type="entry name" value="TESTICULAR SOLUBLE ADENYLYL CYCLASE"/>
    <property type="match status" value="1"/>
</dbReference>
<keyword evidence="2" id="KW-0067">ATP-binding</keyword>
<feature type="region of interest" description="Disordered" evidence="3">
    <location>
        <begin position="877"/>
        <end position="898"/>
    </location>
</feature>
<dbReference type="PROSITE" id="PS00622">
    <property type="entry name" value="HTH_LUXR_1"/>
    <property type="match status" value="1"/>
</dbReference>
<feature type="domain" description="HTH luxR-type" evidence="4">
    <location>
        <begin position="824"/>
        <end position="889"/>
    </location>
</feature>
<keyword evidence="6" id="KW-1185">Reference proteome</keyword>
<dbReference type="Proteomes" id="UP001622594">
    <property type="component" value="Chromosome"/>
</dbReference>
<evidence type="ECO:0000259" key="4">
    <source>
        <dbReference type="PROSITE" id="PS50043"/>
    </source>
</evidence>
<dbReference type="InterPro" id="IPR027417">
    <property type="entry name" value="P-loop_NTPase"/>
</dbReference>
<proteinExistence type="predicted"/>
<sequence>MVTVKEAAWKQRLRRALMCEGARPLLVLAEGAAGTGKSHLLRGLAGLPEACGALCVTWACGSGGPPSGIPDEGPVLLLVDDLHRASAAESDRLRAVLEIPRSGLAAVMTYRPEESARPGLPLGGTPARYPAELAVLRHHIEAWNFDQVGEAVTEAIGERGTPEAVARLLERSGGVAQVVVDLLTVLRDTEGRCTATDVDHAGVPVRLAELVLSRLAKLPEEHHAVVWAAAVLDDPVPGPELLTVAGLSGKASRAALTSALTGGTLVVDGEGRYVLPVPLAAVAVRDHLPWSELQELHARAARVIARRQPVDWTALVRHRRAAGQVKGWVRAVGEAAREATATGRHQEVIVLLEQALASPLVPQGARDRLAPVLARSAVVGLRSDQTVRVLSQLIEDETLSVAIRGELRLDLGLLLHNQVGRTDLGWRVLERAAEELKDDRADLAARAMAALAMPQWPTGSLDQHLSWLRRAEEAAEASGIEAARVAVAGNRASLAMCCGDPQAWRMVKQLPTDSSDRVVVQHAARGLCNAADAAIWLGYYERAEDLLAEGIELSTRSGGEYVARIGLSTRLLLEWNTGRWSGLVARCEAFVDETSDMPVVSADARMVLGLHALAQSAWGRAAEWFEAGAAAVTEGTAAPLAAAASGGLIRLALARQDVVTAVAEAERAWERLTAKGVWVWAADLAPWAVEAMVRAGKAARAEAMAAAYATGIEGRDSPAASAGLEWTRAVLAETQGSWGEAVLHYRRAAAAFEQMRRPYSRAITAEAAARCELTTGNDGLKAQGLAELAACVQAYTDLGAAWDAARARAELRIRQPSGKRPRGRPSYGDQLSPREREVGELATRGLTNREIADILHLSPRTVEQHIARAMQKIGTASRTALVEADGEARSESPHPAGE</sequence>
<reference evidence="5 6" key="1">
    <citation type="submission" date="2022-10" db="EMBL/GenBank/DDBJ databases">
        <title>The complete genomes of actinobacterial strains from the NBC collection.</title>
        <authorList>
            <person name="Joergensen T.S."/>
            <person name="Alvarez Arevalo M."/>
            <person name="Sterndorff E.B."/>
            <person name="Faurdal D."/>
            <person name="Vuksanovic O."/>
            <person name="Mourched A.-S."/>
            <person name="Charusanti P."/>
            <person name="Shaw S."/>
            <person name="Blin K."/>
            <person name="Weber T."/>
        </authorList>
    </citation>
    <scope>NUCLEOTIDE SEQUENCE [LARGE SCALE GENOMIC DNA]</scope>
    <source>
        <strain evidence="5 6">NBC_00123</strain>
    </source>
</reference>
<evidence type="ECO:0000313" key="6">
    <source>
        <dbReference type="Proteomes" id="UP001622594"/>
    </source>
</evidence>
<dbReference type="Pfam" id="PF00196">
    <property type="entry name" value="GerE"/>
    <property type="match status" value="1"/>
</dbReference>
<dbReference type="Gene3D" id="1.10.10.10">
    <property type="entry name" value="Winged helix-like DNA-binding domain superfamily/Winged helix DNA-binding domain"/>
    <property type="match status" value="1"/>
</dbReference>
<gene>
    <name evidence="5" type="ORF">OG814_00925</name>
</gene>
<evidence type="ECO:0000256" key="2">
    <source>
        <dbReference type="ARBA" id="ARBA00022840"/>
    </source>
</evidence>
<dbReference type="InterPro" id="IPR016032">
    <property type="entry name" value="Sig_transdc_resp-reg_C-effctor"/>
</dbReference>
<evidence type="ECO:0000256" key="3">
    <source>
        <dbReference type="SAM" id="MobiDB-lite"/>
    </source>
</evidence>
<dbReference type="SMART" id="SM00421">
    <property type="entry name" value="HTH_LUXR"/>
    <property type="match status" value="1"/>
</dbReference>
<keyword evidence="1" id="KW-0547">Nucleotide-binding</keyword>
<evidence type="ECO:0000256" key="1">
    <source>
        <dbReference type="ARBA" id="ARBA00022741"/>
    </source>
</evidence>
<evidence type="ECO:0000313" key="5">
    <source>
        <dbReference type="EMBL" id="WTR67932.1"/>
    </source>
</evidence>
<dbReference type="EMBL" id="CP108188">
    <property type="protein sequence ID" value="WTR67932.1"/>
    <property type="molecule type" value="Genomic_DNA"/>
</dbReference>
<dbReference type="CDD" id="cd06170">
    <property type="entry name" value="LuxR_C_like"/>
    <property type="match status" value="1"/>
</dbReference>
<protein>
    <submittedName>
        <fullName evidence="5">LuxR C-terminal-related transcriptional regulator</fullName>
    </submittedName>
</protein>
<dbReference type="RefSeq" id="WP_398433992.1">
    <property type="nucleotide sequence ID" value="NZ_CP108188.1"/>
</dbReference>
<dbReference type="InterPro" id="IPR036388">
    <property type="entry name" value="WH-like_DNA-bd_sf"/>
</dbReference>